<reference evidence="3" key="1">
    <citation type="submission" date="2022-11" db="UniProtKB">
        <authorList>
            <consortium name="WormBaseParasite"/>
        </authorList>
    </citation>
    <scope>IDENTIFICATION</scope>
</reference>
<evidence type="ECO:0000313" key="3">
    <source>
        <dbReference type="WBParaSite" id="nRc.2.0.1.t43213-RA"/>
    </source>
</evidence>
<accession>A0A915L0C4</accession>
<sequence>ELEDAIVDADKELVELDSTIENNKKKISILKDNNHPELNAKNRELEQLTSSIHQLEKLSHMELSEKKKELEELKRKRANLIEVYEREGNDMAKCLQVMGEKIVDKRKKFQDMKAMHKQRVMIAIEKIKEEEALIEAQLMEESKKLENEN</sequence>
<protein>
    <submittedName>
        <fullName evidence="3">Uncharacterized protein</fullName>
    </submittedName>
</protein>
<dbReference type="WBParaSite" id="nRc.2.0.1.t43213-RA">
    <property type="protein sequence ID" value="nRc.2.0.1.t43213-RA"/>
    <property type="gene ID" value="nRc.2.0.1.g43213"/>
</dbReference>
<dbReference type="Proteomes" id="UP000887565">
    <property type="component" value="Unplaced"/>
</dbReference>
<evidence type="ECO:0000256" key="1">
    <source>
        <dbReference type="SAM" id="Coils"/>
    </source>
</evidence>
<feature type="coiled-coil region" evidence="1">
    <location>
        <begin position="6"/>
        <end position="90"/>
    </location>
</feature>
<evidence type="ECO:0000313" key="2">
    <source>
        <dbReference type="Proteomes" id="UP000887565"/>
    </source>
</evidence>
<organism evidence="2 3">
    <name type="scientific">Romanomermis culicivorax</name>
    <name type="common">Nematode worm</name>
    <dbReference type="NCBI Taxonomy" id="13658"/>
    <lineage>
        <taxon>Eukaryota</taxon>
        <taxon>Metazoa</taxon>
        <taxon>Ecdysozoa</taxon>
        <taxon>Nematoda</taxon>
        <taxon>Enoplea</taxon>
        <taxon>Dorylaimia</taxon>
        <taxon>Mermithida</taxon>
        <taxon>Mermithoidea</taxon>
        <taxon>Mermithidae</taxon>
        <taxon>Romanomermis</taxon>
    </lineage>
</organism>
<proteinExistence type="predicted"/>
<dbReference type="AlphaFoldDB" id="A0A915L0C4"/>
<keyword evidence="2" id="KW-1185">Reference proteome</keyword>
<name>A0A915L0C4_ROMCU</name>
<keyword evidence="1" id="KW-0175">Coiled coil</keyword>